<dbReference type="SUPFAM" id="SSF52833">
    <property type="entry name" value="Thioredoxin-like"/>
    <property type="match status" value="1"/>
</dbReference>
<dbReference type="GO" id="GO:0016491">
    <property type="term" value="F:oxidoreductase activity"/>
    <property type="evidence" value="ECO:0007669"/>
    <property type="project" value="InterPro"/>
</dbReference>
<dbReference type="Gene3D" id="3.40.30.10">
    <property type="entry name" value="Glutaredoxin"/>
    <property type="match status" value="1"/>
</dbReference>
<feature type="domain" description="Alkyl hydroperoxide reductase subunit C/ Thiol specific antioxidant" evidence="2">
    <location>
        <begin position="2"/>
        <end position="68"/>
    </location>
</feature>
<evidence type="ECO:0000313" key="4">
    <source>
        <dbReference type="Proteomes" id="UP000094463"/>
    </source>
</evidence>
<gene>
    <name evidence="3" type="ORF">BBEV_0702</name>
</gene>
<reference evidence="3 4" key="1">
    <citation type="submission" date="2015-08" db="EMBL/GenBank/DDBJ databases">
        <title>The complete genome sequence of Bacillus beveridgei MLTeJB.</title>
        <authorList>
            <person name="Hanson T.E."/>
            <person name="Mesa C."/>
            <person name="Basesman S.M."/>
            <person name="Oremland R.S."/>
        </authorList>
    </citation>
    <scope>NUCLEOTIDE SEQUENCE [LARGE SCALE GENOMIC DNA]</scope>
    <source>
        <strain evidence="3 4">MLTeJB</strain>
    </source>
</reference>
<dbReference type="Proteomes" id="UP000094463">
    <property type="component" value="Chromosome"/>
</dbReference>
<sequence>MIEEVEALGYTVYGVSPSSPEEHRDVIEQTGLAFDLLTDMNYEVGSDHGFVDLDEGLIFRGYTAVNPETGEQTTEVDYLVGENKDEILEVLEDL</sequence>
<keyword evidence="4" id="KW-1185">Reference proteome</keyword>
<dbReference type="Pfam" id="PF00578">
    <property type="entry name" value="AhpC-TSA"/>
    <property type="match status" value="1"/>
</dbReference>
<dbReference type="GO" id="GO:0016209">
    <property type="term" value="F:antioxidant activity"/>
    <property type="evidence" value="ECO:0007669"/>
    <property type="project" value="InterPro"/>
</dbReference>
<organism evidence="3 4">
    <name type="scientific">Salisediminibacterium beveridgei</name>
    <dbReference type="NCBI Taxonomy" id="632773"/>
    <lineage>
        <taxon>Bacteria</taxon>
        <taxon>Bacillati</taxon>
        <taxon>Bacillota</taxon>
        <taxon>Bacilli</taxon>
        <taxon>Bacillales</taxon>
        <taxon>Bacillaceae</taxon>
        <taxon>Salisediminibacterium</taxon>
    </lineage>
</organism>
<dbReference type="EMBL" id="CP012502">
    <property type="protein sequence ID" value="AOM82074.1"/>
    <property type="molecule type" value="Genomic_DNA"/>
</dbReference>
<evidence type="ECO:0000313" key="3">
    <source>
        <dbReference type="EMBL" id="AOM82074.1"/>
    </source>
</evidence>
<protein>
    <recommendedName>
        <fullName evidence="2">Alkyl hydroperoxide reductase subunit C/ Thiol specific antioxidant domain-containing protein</fullName>
    </recommendedName>
</protein>
<accession>A0A1D7QST5</accession>
<keyword evidence="1" id="KW-1015">Disulfide bond</keyword>
<dbReference type="STRING" id="632773.BBEV_0702"/>
<dbReference type="InterPro" id="IPR036249">
    <property type="entry name" value="Thioredoxin-like_sf"/>
</dbReference>
<dbReference type="RefSeq" id="WP_069364194.1">
    <property type="nucleotide sequence ID" value="NZ_CP012502.1"/>
</dbReference>
<evidence type="ECO:0000259" key="2">
    <source>
        <dbReference type="Pfam" id="PF00578"/>
    </source>
</evidence>
<name>A0A1D7QST5_9BACI</name>
<dbReference type="AlphaFoldDB" id="A0A1D7QST5"/>
<dbReference type="KEGG" id="bbev:BBEV_0702"/>
<dbReference type="InterPro" id="IPR000866">
    <property type="entry name" value="AhpC/TSA"/>
</dbReference>
<proteinExistence type="predicted"/>
<evidence type="ECO:0000256" key="1">
    <source>
        <dbReference type="ARBA" id="ARBA00023157"/>
    </source>
</evidence>